<gene>
    <name evidence="1" type="ORF">H5410_031521</name>
</gene>
<accession>A0A9J5YK62</accession>
<sequence>MAMVQMLEGRWDISWSVTLEIHSINWLRRSISSRVQHSFREGNTLVDYFANLVFDFAAGESAKAQLRSDGFAEVGRRLAGWANGPNEAGLKSLVPKWAEKIEPNPILFKGWVEPA</sequence>
<keyword evidence="2" id="KW-1185">Reference proteome</keyword>
<evidence type="ECO:0000313" key="1">
    <source>
        <dbReference type="EMBL" id="KAG5600151.1"/>
    </source>
</evidence>
<dbReference type="OrthoDB" id="1300727at2759"/>
<comment type="caution">
    <text evidence="1">The sequence shown here is derived from an EMBL/GenBank/DDBJ whole genome shotgun (WGS) entry which is preliminary data.</text>
</comment>
<proteinExistence type="predicted"/>
<dbReference type="AlphaFoldDB" id="A0A9J5YK62"/>
<dbReference type="EMBL" id="JACXVP010000006">
    <property type="protein sequence ID" value="KAG5600151.1"/>
    <property type="molecule type" value="Genomic_DNA"/>
</dbReference>
<dbReference type="Proteomes" id="UP000824120">
    <property type="component" value="Chromosome 6"/>
</dbReference>
<reference evidence="1 2" key="1">
    <citation type="submission" date="2020-09" db="EMBL/GenBank/DDBJ databases">
        <title>De no assembly of potato wild relative species, Solanum commersonii.</title>
        <authorList>
            <person name="Cho K."/>
        </authorList>
    </citation>
    <scope>NUCLEOTIDE SEQUENCE [LARGE SCALE GENOMIC DNA]</scope>
    <source>
        <strain evidence="1">LZ3.2</strain>
        <tissue evidence="1">Leaf</tissue>
    </source>
</reference>
<name>A0A9J5YK62_SOLCO</name>
<evidence type="ECO:0008006" key="3">
    <source>
        <dbReference type="Google" id="ProtNLM"/>
    </source>
</evidence>
<evidence type="ECO:0000313" key="2">
    <source>
        <dbReference type="Proteomes" id="UP000824120"/>
    </source>
</evidence>
<organism evidence="1 2">
    <name type="scientific">Solanum commersonii</name>
    <name type="common">Commerson's wild potato</name>
    <name type="synonym">Commerson's nightshade</name>
    <dbReference type="NCBI Taxonomy" id="4109"/>
    <lineage>
        <taxon>Eukaryota</taxon>
        <taxon>Viridiplantae</taxon>
        <taxon>Streptophyta</taxon>
        <taxon>Embryophyta</taxon>
        <taxon>Tracheophyta</taxon>
        <taxon>Spermatophyta</taxon>
        <taxon>Magnoliopsida</taxon>
        <taxon>eudicotyledons</taxon>
        <taxon>Gunneridae</taxon>
        <taxon>Pentapetalae</taxon>
        <taxon>asterids</taxon>
        <taxon>lamiids</taxon>
        <taxon>Solanales</taxon>
        <taxon>Solanaceae</taxon>
        <taxon>Solanoideae</taxon>
        <taxon>Solaneae</taxon>
        <taxon>Solanum</taxon>
    </lineage>
</organism>
<protein>
    <recommendedName>
        <fullName evidence="3">RNase H type-1 domain-containing protein</fullName>
    </recommendedName>
</protein>